<keyword evidence="1" id="KW-0812">Transmembrane</keyword>
<evidence type="ECO:0000256" key="1">
    <source>
        <dbReference type="SAM" id="Phobius"/>
    </source>
</evidence>
<comment type="caution">
    <text evidence="2">The sequence shown here is derived from an EMBL/GenBank/DDBJ whole genome shotgun (WGS) entry which is preliminary data.</text>
</comment>
<keyword evidence="1" id="KW-0472">Membrane</keyword>
<accession>A0ABD0UPC0</accession>
<keyword evidence="3" id="KW-1185">Reference proteome</keyword>
<feature type="transmembrane region" description="Helical" evidence="1">
    <location>
        <begin position="120"/>
        <end position="144"/>
    </location>
</feature>
<keyword evidence="1" id="KW-1133">Transmembrane helix</keyword>
<organism evidence="2 3">
    <name type="scientific">Dendrobium thyrsiflorum</name>
    <name type="common">Pinecone-like raceme dendrobium</name>
    <name type="synonym">Orchid</name>
    <dbReference type="NCBI Taxonomy" id="117978"/>
    <lineage>
        <taxon>Eukaryota</taxon>
        <taxon>Viridiplantae</taxon>
        <taxon>Streptophyta</taxon>
        <taxon>Embryophyta</taxon>
        <taxon>Tracheophyta</taxon>
        <taxon>Spermatophyta</taxon>
        <taxon>Magnoliopsida</taxon>
        <taxon>Liliopsida</taxon>
        <taxon>Asparagales</taxon>
        <taxon>Orchidaceae</taxon>
        <taxon>Epidendroideae</taxon>
        <taxon>Malaxideae</taxon>
        <taxon>Dendrobiinae</taxon>
        <taxon>Dendrobium</taxon>
    </lineage>
</organism>
<dbReference type="EMBL" id="JANQDX010000012">
    <property type="protein sequence ID" value="KAL0914719.1"/>
    <property type="molecule type" value="Genomic_DNA"/>
</dbReference>
<reference evidence="2 3" key="1">
    <citation type="journal article" date="2024" name="Plant Biotechnol. J.">
        <title>Dendrobium thyrsiflorum genome and its molecular insights into genes involved in important horticultural traits.</title>
        <authorList>
            <person name="Chen B."/>
            <person name="Wang J.Y."/>
            <person name="Zheng P.J."/>
            <person name="Li K.L."/>
            <person name="Liang Y.M."/>
            <person name="Chen X.F."/>
            <person name="Zhang C."/>
            <person name="Zhao X."/>
            <person name="He X."/>
            <person name="Zhang G.Q."/>
            <person name="Liu Z.J."/>
            <person name="Xu Q."/>
        </authorList>
    </citation>
    <scope>NUCLEOTIDE SEQUENCE [LARGE SCALE GENOMIC DNA]</scope>
    <source>
        <strain evidence="2">GZMU011</strain>
    </source>
</reference>
<sequence>MNKGCTRIIKPSNRFFSTFYIGISHEAAGVNFIGSDDVVAGTMIVSDVEVAVVDGVDKVSCPEVVCVNSSEVVPSPDPIDGPVRGEPSVSPVTVGSLGTETLVEAPIVVMSPNGLNARCALIWVLLVLGIRVGMMCLRIAWLALSFLGFVARSLGLLLVDVACWDVVGDTWSLAGLLL</sequence>
<evidence type="ECO:0000313" key="3">
    <source>
        <dbReference type="Proteomes" id="UP001552299"/>
    </source>
</evidence>
<gene>
    <name evidence="2" type="ORF">M5K25_015092</name>
</gene>
<proteinExistence type="predicted"/>
<protein>
    <submittedName>
        <fullName evidence="2">Uncharacterized protein</fullName>
    </submittedName>
</protein>
<dbReference type="Proteomes" id="UP001552299">
    <property type="component" value="Unassembled WGS sequence"/>
</dbReference>
<name>A0ABD0UPC0_DENTH</name>
<dbReference type="AlphaFoldDB" id="A0ABD0UPC0"/>
<evidence type="ECO:0000313" key="2">
    <source>
        <dbReference type="EMBL" id="KAL0914719.1"/>
    </source>
</evidence>